<name>A0AAX6MYM8_9PEZI</name>
<dbReference type="GO" id="GO:0016491">
    <property type="term" value="F:oxidoreductase activity"/>
    <property type="evidence" value="ECO:0007669"/>
    <property type="project" value="UniProtKB-KW"/>
</dbReference>
<dbReference type="PANTHER" id="PTHR24320:SF236">
    <property type="entry name" value="SHORT-CHAIN DEHYDROGENASE-RELATED"/>
    <property type="match status" value="1"/>
</dbReference>
<comment type="caution">
    <text evidence="4">The sequence shown here is derived from an EMBL/GenBank/DDBJ whole genome shotgun (WGS) entry which is preliminary data.</text>
</comment>
<dbReference type="Pfam" id="PF00106">
    <property type="entry name" value="adh_short"/>
    <property type="match status" value="1"/>
</dbReference>
<dbReference type="AlphaFoldDB" id="A0AAX6MYM8"/>
<organism evidence="4 5">
    <name type="scientific">Daldinia eschscholtzii</name>
    <dbReference type="NCBI Taxonomy" id="292717"/>
    <lineage>
        <taxon>Eukaryota</taxon>
        <taxon>Fungi</taxon>
        <taxon>Dikarya</taxon>
        <taxon>Ascomycota</taxon>
        <taxon>Pezizomycotina</taxon>
        <taxon>Sordariomycetes</taxon>
        <taxon>Xylariomycetidae</taxon>
        <taxon>Xylariales</taxon>
        <taxon>Hypoxylaceae</taxon>
        <taxon>Daldinia</taxon>
    </lineage>
</organism>
<keyword evidence="5" id="KW-1185">Reference proteome</keyword>
<dbReference type="SUPFAM" id="SSF51735">
    <property type="entry name" value="NAD(P)-binding Rossmann-fold domains"/>
    <property type="match status" value="1"/>
</dbReference>
<dbReference type="InterPro" id="IPR002347">
    <property type="entry name" value="SDR_fam"/>
</dbReference>
<dbReference type="PRINTS" id="PR00081">
    <property type="entry name" value="GDHRDH"/>
</dbReference>
<comment type="similarity">
    <text evidence="1">Belongs to the short-chain dehydrogenases/reductases (SDR) family.</text>
</comment>
<evidence type="ECO:0000313" key="5">
    <source>
        <dbReference type="Proteomes" id="UP001369815"/>
    </source>
</evidence>
<dbReference type="InterPro" id="IPR036291">
    <property type="entry name" value="NAD(P)-bd_dom_sf"/>
</dbReference>
<keyword evidence="2" id="KW-0521">NADP</keyword>
<gene>
    <name evidence="4" type="ORF">Daesc_000064</name>
</gene>
<keyword evidence="3" id="KW-0560">Oxidoreductase</keyword>
<dbReference type="EMBL" id="JBANMG010000001">
    <property type="protein sequence ID" value="KAK6957282.1"/>
    <property type="molecule type" value="Genomic_DNA"/>
</dbReference>
<dbReference type="Gene3D" id="3.40.50.720">
    <property type="entry name" value="NAD(P)-binding Rossmann-like Domain"/>
    <property type="match status" value="1"/>
</dbReference>
<accession>A0AAX6MYM8</accession>
<dbReference type="Proteomes" id="UP001369815">
    <property type="component" value="Unassembled WGS sequence"/>
</dbReference>
<sequence length="326" mass="35308">MGNLFSQFYFIPAPPVTEKNCPDQTGRVFLVTGGYAGLGFELCKILYAHNATVWIAGRSASKAEKAILNIKNASPSSNGDINFLNLDLSDLKTIKPAVDSFTAQEQRLDVLVNNAGVMYPPEGSVDAQGYDLQVGTNCLGPYLLYQLLLPLLTKTASTSPTASVRVAWAASVAVHVRSPQPQGMILNDDGSPTDQGVKLNYGQTKVGNVFLARELAKTTSQTGVVHAAFNPGNLRTELQRHWTGLDQWITDKFFVYPAIYGAYTELWTALTPELTPDKSGAYVYPWGRFGSLPAGVETSIKGESEGGTGAATKFVEWCRKQTEPFA</sequence>
<proteinExistence type="inferred from homology"/>
<evidence type="ECO:0000313" key="4">
    <source>
        <dbReference type="EMBL" id="KAK6957282.1"/>
    </source>
</evidence>
<evidence type="ECO:0000256" key="3">
    <source>
        <dbReference type="ARBA" id="ARBA00023002"/>
    </source>
</evidence>
<dbReference type="PANTHER" id="PTHR24320">
    <property type="entry name" value="RETINOL DEHYDROGENASE"/>
    <property type="match status" value="1"/>
</dbReference>
<protein>
    <submittedName>
        <fullName evidence="4">Uncharacterized protein</fullName>
    </submittedName>
</protein>
<evidence type="ECO:0000256" key="2">
    <source>
        <dbReference type="ARBA" id="ARBA00022857"/>
    </source>
</evidence>
<evidence type="ECO:0000256" key="1">
    <source>
        <dbReference type="ARBA" id="ARBA00006484"/>
    </source>
</evidence>
<reference evidence="4 5" key="1">
    <citation type="journal article" date="2024" name="Front Chem Biol">
        <title>Unveiling the potential of Daldinia eschscholtzii MFLUCC 19-0629 through bioactivity and bioinformatics studies for enhanced sustainable agriculture production.</title>
        <authorList>
            <person name="Brooks S."/>
            <person name="Weaver J.A."/>
            <person name="Klomchit A."/>
            <person name="Alharthi S.A."/>
            <person name="Onlamun T."/>
            <person name="Nurani R."/>
            <person name="Vong T.K."/>
            <person name="Alberti F."/>
            <person name="Greco C."/>
        </authorList>
    </citation>
    <scope>NUCLEOTIDE SEQUENCE [LARGE SCALE GENOMIC DNA]</scope>
    <source>
        <strain evidence="4">MFLUCC 19-0629</strain>
    </source>
</reference>